<dbReference type="AlphaFoldDB" id="A0AAW8FWE5"/>
<accession>A0AAW8FWE5</accession>
<proteinExistence type="predicted"/>
<sequence>MRGAQQHGRRHLPTLLERLAAGELRTAHLATRRTAVCAVVRPGG</sequence>
<comment type="caution">
    <text evidence="1">The sequence shown here is derived from an EMBL/GenBank/DDBJ whole genome shotgun (WGS) entry which is preliminary data.</text>
</comment>
<name>A0AAW8FWE5_9ACTN</name>
<gene>
    <name evidence="1" type="ORF">QFZ22_009327</name>
</gene>
<evidence type="ECO:0000313" key="2">
    <source>
        <dbReference type="Proteomes" id="UP001234216"/>
    </source>
</evidence>
<evidence type="ECO:0000313" key="1">
    <source>
        <dbReference type="EMBL" id="MDQ0913342.1"/>
    </source>
</evidence>
<dbReference type="EMBL" id="JAUSZV010000005">
    <property type="protein sequence ID" value="MDQ0913342.1"/>
    <property type="molecule type" value="Genomic_DNA"/>
</dbReference>
<dbReference type="RefSeq" id="WP_306986298.1">
    <property type="nucleotide sequence ID" value="NZ_JAUSZV010000005.1"/>
</dbReference>
<organism evidence="1 2">
    <name type="scientific">Streptomyces canus</name>
    <dbReference type="NCBI Taxonomy" id="58343"/>
    <lineage>
        <taxon>Bacteria</taxon>
        <taxon>Bacillati</taxon>
        <taxon>Actinomycetota</taxon>
        <taxon>Actinomycetes</taxon>
        <taxon>Kitasatosporales</taxon>
        <taxon>Streptomycetaceae</taxon>
        <taxon>Streptomyces</taxon>
        <taxon>Streptomyces aurantiacus group</taxon>
    </lineage>
</organism>
<dbReference type="Proteomes" id="UP001234216">
    <property type="component" value="Unassembled WGS sequence"/>
</dbReference>
<reference evidence="1" key="1">
    <citation type="submission" date="2023-07" db="EMBL/GenBank/DDBJ databases">
        <title>Comparative genomics of wheat-associated soil bacteria to identify genetic determinants of phenazine resistance.</title>
        <authorList>
            <person name="Mouncey N."/>
        </authorList>
    </citation>
    <scope>NUCLEOTIDE SEQUENCE</scope>
    <source>
        <strain evidence="1">V4I22</strain>
    </source>
</reference>
<protein>
    <submittedName>
        <fullName evidence="1">Uncharacterized protein</fullName>
    </submittedName>
</protein>